<dbReference type="InterPro" id="IPR049046">
    <property type="entry name" value="Beta-AFase-like_GH127_middle"/>
</dbReference>
<sequence>MLNDWPEFRVLRLKQVLGFKIYDMNIIPWRLIMKFNAVKNYFSEMIKSHLISPLPIMFLIFIVLSLSLPVFSQTFVQPKDAKARATQEMLVRAWPVPLNKVRLTGGPLLRAQQLTMDYLLKLEPDRMLALYRKVAGLQPKAEPYGGWDGPGRNLSGHIAGHYLSAVSLMYAATGDVRFKERADYIVREFKEVQDKNGDGYLVALEGGRRCFEALARGEIRAASFDLNGEWSPWYTLHKTYAGLRDAYRLTGNKTALDIEIKFAAWAEKVLSGLNEFQLQRMMDTEFGGMNEILVDLYADTGDARWLKLADKFNHKIFVEPLARHQDILAGTHGNTQIPKVIGHAERYLFTGKADDLMAAGFFFDRVANHHSYATGGNGMNEYFGPAEELAHRVDGRTAESCNVYNMLKLGRLLFALAPEAHYADFMERALFNHVLGSIDPEDGRMCYMVPVGRAVQREYQDMFRSFTCCVGSGMENHALHGLGIYYENRNNLWINLYVPSRAQADLLGAKIEQETDFPEGEKATIKISPGAPKEFTVYLRRPWWAGKGFSVKINGQELPAEALLPRSSAENVQYAQAIKDRSRFGYFIEIKRQWKAGDVIEVNLPKSLYLEPAAGDERIVAIMWGPLVLAGDLGPERRWSRREEEQDEVRPVAVSRDYPQLVASPRPVSEWVKAVAEKPGHFVISGVARKLQEPDKAHEVELVPFYRLHRRLYSGYWDYIDQAEFQKRVADYKAETERLKRLEEATVVKVQLGDQKQEKDFNFQAGENINAQRVLGRGSRRGRTWFSVDLPLQGLAQSLLHITYYSEERMRPCRFTVSVDGEQLATEEITRTPTPKFLEKEYRLPDNLLRGKSKVTVKFQAEAGSEIAPVVMLRLLK</sequence>
<reference evidence="5 6" key="1">
    <citation type="submission" date="2018-08" db="EMBL/GenBank/DDBJ databases">
        <title>Genome analysis of the thermophilic bacterium of the candidate phylum Aminicenantes from deep subsurface aquifer revealed its physiology and ecological role.</title>
        <authorList>
            <person name="Kadnikov V.V."/>
            <person name="Mardanov A.V."/>
            <person name="Beletsky A.V."/>
            <person name="Karnachuk O.V."/>
            <person name="Ravin N.V."/>
        </authorList>
    </citation>
    <scope>NUCLEOTIDE SEQUENCE [LARGE SCALE GENOMIC DNA]</scope>
    <source>
        <strain evidence="5">BY38</strain>
    </source>
</reference>
<proteinExistence type="predicted"/>
<dbReference type="SUPFAM" id="SSF48208">
    <property type="entry name" value="Six-hairpin glycosidases"/>
    <property type="match status" value="1"/>
</dbReference>
<evidence type="ECO:0000256" key="1">
    <source>
        <dbReference type="SAM" id="Phobius"/>
    </source>
</evidence>
<comment type="caution">
    <text evidence="5">The sequence shown here is derived from an EMBL/GenBank/DDBJ whole genome shotgun (WGS) entry which is preliminary data.</text>
</comment>
<dbReference type="Pfam" id="PF20736">
    <property type="entry name" value="Glyco_hydro127M"/>
    <property type="match status" value="1"/>
</dbReference>
<evidence type="ECO:0008006" key="7">
    <source>
        <dbReference type="Google" id="ProtNLM"/>
    </source>
</evidence>
<feature type="domain" description="Glycoside hydrolase GH146 substrate-binding" evidence="3">
    <location>
        <begin position="741"/>
        <end position="876"/>
    </location>
</feature>
<evidence type="ECO:0000313" key="6">
    <source>
        <dbReference type="Proteomes" id="UP000257323"/>
    </source>
</evidence>
<dbReference type="PANTHER" id="PTHR31151:SF0">
    <property type="entry name" value="PROLINE-TRNA LIGASE (DUF1680)"/>
    <property type="match status" value="1"/>
</dbReference>
<dbReference type="GO" id="GO:0005975">
    <property type="term" value="P:carbohydrate metabolic process"/>
    <property type="evidence" value="ECO:0007669"/>
    <property type="project" value="InterPro"/>
</dbReference>
<dbReference type="Proteomes" id="UP000257323">
    <property type="component" value="Unassembled WGS sequence"/>
</dbReference>
<evidence type="ECO:0000259" key="3">
    <source>
        <dbReference type="Pfam" id="PF20620"/>
    </source>
</evidence>
<feature type="transmembrane region" description="Helical" evidence="1">
    <location>
        <begin position="50"/>
        <end position="71"/>
    </location>
</feature>
<name>A0A3E2BR92_9BACT</name>
<dbReference type="InterPro" id="IPR046544">
    <property type="entry name" value="GH146_SB_dom"/>
</dbReference>
<dbReference type="Pfam" id="PF20620">
    <property type="entry name" value="DUF6805"/>
    <property type="match status" value="1"/>
</dbReference>
<dbReference type="InterPro" id="IPR012878">
    <property type="entry name" value="Beta-AFase-like_GH127_cat"/>
</dbReference>
<protein>
    <recommendedName>
        <fullName evidence="7">Glycosyl hydrolase (DUF1680)</fullName>
    </recommendedName>
</protein>
<organism evidence="5 6">
    <name type="scientific">Candidatus Saccharicenans subterraneus</name>
    <dbReference type="NCBI Taxonomy" id="2508984"/>
    <lineage>
        <taxon>Bacteria</taxon>
        <taxon>Candidatus Aminicenantota</taxon>
        <taxon>Candidatus Aminicenantia</taxon>
        <taxon>Candidatus Aminicenantales</taxon>
        <taxon>Candidatus Saccharicenantaceae</taxon>
        <taxon>Candidatus Saccharicenans</taxon>
    </lineage>
</organism>
<keyword evidence="1" id="KW-0812">Transmembrane</keyword>
<feature type="domain" description="Non-reducing end beta-L-arabinofuranosidase-like GH127 middle" evidence="4">
    <location>
        <begin position="492"/>
        <end position="605"/>
    </location>
</feature>
<feature type="domain" description="Non-reducing end beta-L-arabinofuranosidase-like GH127 catalytic" evidence="2">
    <location>
        <begin position="100"/>
        <end position="479"/>
    </location>
</feature>
<dbReference type="Pfam" id="PF07944">
    <property type="entry name" value="Beta-AFase-like_GH127_cat"/>
    <property type="match status" value="1"/>
</dbReference>
<keyword evidence="1" id="KW-1133">Transmembrane helix</keyword>
<keyword evidence="1" id="KW-0472">Membrane</keyword>
<dbReference type="EMBL" id="QUAH01000001">
    <property type="protein sequence ID" value="RFT17146.1"/>
    <property type="molecule type" value="Genomic_DNA"/>
</dbReference>
<evidence type="ECO:0000259" key="2">
    <source>
        <dbReference type="Pfam" id="PF07944"/>
    </source>
</evidence>
<evidence type="ECO:0000313" key="5">
    <source>
        <dbReference type="EMBL" id="RFT17146.1"/>
    </source>
</evidence>
<accession>A0A3E2BR92</accession>
<gene>
    <name evidence="5" type="ORF">OP8BY_1088</name>
</gene>
<dbReference type="PANTHER" id="PTHR31151">
    <property type="entry name" value="PROLINE-TRNA LIGASE (DUF1680)"/>
    <property type="match status" value="1"/>
</dbReference>
<evidence type="ECO:0000259" key="4">
    <source>
        <dbReference type="Pfam" id="PF20736"/>
    </source>
</evidence>
<dbReference type="InterPro" id="IPR008928">
    <property type="entry name" value="6-hairpin_glycosidase_sf"/>
</dbReference>
<dbReference type="AlphaFoldDB" id="A0A3E2BR92"/>